<evidence type="ECO:0000256" key="15">
    <source>
        <dbReference type="ARBA" id="ARBA00041063"/>
    </source>
</evidence>
<evidence type="ECO:0000256" key="19">
    <source>
        <dbReference type="ARBA" id="ARBA00049251"/>
    </source>
</evidence>
<dbReference type="InterPro" id="IPR057326">
    <property type="entry name" value="KR_dom"/>
</dbReference>
<keyword evidence="5" id="KW-0597">Phosphoprotein</keyword>
<evidence type="ECO:0000259" key="22">
    <source>
        <dbReference type="SMART" id="SM00822"/>
    </source>
</evidence>
<evidence type="ECO:0000256" key="9">
    <source>
        <dbReference type="ARBA" id="ARBA00023098"/>
    </source>
</evidence>
<evidence type="ECO:0000256" key="20">
    <source>
        <dbReference type="ARBA" id="ARBA00049386"/>
    </source>
</evidence>
<evidence type="ECO:0000256" key="6">
    <source>
        <dbReference type="ARBA" id="ARBA00022832"/>
    </source>
</evidence>
<keyword evidence="8 23" id="KW-0560">Oxidoreductase</keyword>
<evidence type="ECO:0000256" key="12">
    <source>
        <dbReference type="ARBA" id="ARBA00037124"/>
    </source>
</evidence>
<evidence type="ECO:0000256" key="4">
    <source>
        <dbReference type="ARBA" id="ARBA00022516"/>
    </source>
</evidence>
<comment type="catalytic activity">
    <reaction evidence="20">
        <text>(2E)-decenoyl-CoA + NADPH + H(+) = decanoyl-CoA + NADP(+)</text>
        <dbReference type="Rhea" id="RHEA:44960"/>
        <dbReference type="ChEBI" id="CHEBI:15378"/>
        <dbReference type="ChEBI" id="CHEBI:57783"/>
        <dbReference type="ChEBI" id="CHEBI:58349"/>
        <dbReference type="ChEBI" id="CHEBI:61406"/>
        <dbReference type="ChEBI" id="CHEBI:61430"/>
    </reaction>
    <physiologicalReaction direction="left-to-right" evidence="20">
        <dbReference type="Rhea" id="RHEA:44961"/>
    </physiologicalReaction>
</comment>
<evidence type="ECO:0000256" key="21">
    <source>
        <dbReference type="ARBA" id="ARBA00049559"/>
    </source>
</evidence>
<evidence type="ECO:0000256" key="3">
    <source>
        <dbReference type="ARBA" id="ARBA00006484"/>
    </source>
</evidence>
<reference evidence="24" key="1">
    <citation type="journal article" date="2019" name="Int. J. Syst. Evol. Microbiol.">
        <title>The Global Catalogue of Microorganisms (GCM) 10K type strain sequencing project: providing services to taxonomists for standard genome sequencing and annotation.</title>
        <authorList>
            <consortium name="The Broad Institute Genomics Platform"/>
            <consortium name="The Broad Institute Genome Sequencing Center for Infectious Disease"/>
            <person name="Wu L."/>
            <person name="Ma J."/>
        </authorList>
    </citation>
    <scope>NUCLEOTIDE SEQUENCE [LARGE SCALE GENOMIC DNA]</scope>
    <source>
        <strain evidence="24">CGMCC 1.13718</strain>
    </source>
</reference>
<dbReference type="InterPro" id="IPR052388">
    <property type="entry name" value="Peroxisomal_t2-enoyl-CoA_red"/>
</dbReference>
<dbReference type="PANTHER" id="PTHR24317">
    <property type="entry name" value="PEROXISOMAL TRANS-2-ENOYL-COA REDUCTASE"/>
    <property type="match status" value="1"/>
</dbReference>
<comment type="subunit">
    <text evidence="13">Interacts with PEX5, probably required to target it into peroxisomes.</text>
</comment>
<dbReference type="InterPro" id="IPR036291">
    <property type="entry name" value="NAD(P)-bd_dom_sf"/>
</dbReference>
<evidence type="ECO:0000313" key="24">
    <source>
        <dbReference type="Proteomes" id="UP001596425"/>
    </source>
</evidence>
<comment type="pathway">
    <text evidence="2">Lipid metabolism.</text>
</comment>
<accession>A0ABW1YJX7</accession>
<evidence type="ECO:0000256" key="5">
    <source>
        <dbReference type="ARBA" id="ARBA00022553"/>
    </source>
</evidence>
<evidence type="ECO:0000256" key="13">
    <source>
        <dbReference type="ARBA" id="ARBA00038622"/>
    </source>
</evidence>
<comment type="caution">
    <text evidence="23">The sequence shown here is derived from an EMBL/GenBank/DDBJ whole genome shotgun (WGS) entry which is preliminary data.</text>
</comment>
<comment type="catalytic activity">
    <reaction evidence="16">
        <text>(2E)-dodecenoyl-CoA + NADPH + H(+) = dodecanoyl-CoA + NADP(+)</text>
        <dbReference type="Rhea" id="RHEA:44964"/>
        <dbReference type="ChEBI" id="CHEBI:15378"/>
        <dbReference type="ChEBI" id="CHEBI:57330"/>
        <dbReference type="ChEBI" id="CHEBI:57375"/>
        <dbReference type="ChEBI" id="CHEBI:57783"/>
        <dbReference type="ChEBI" id="CHEBI:58349"/>
    </reaction>
    <physiologicalReaction direction="left-to-right" evidence="16">
        <dbReference type="Rhea" id="RHEA:44965"/>
    </physiologicalReaction>
</comment>
<keyword evidence="9" id="KW-0443">Lipid metabolism</keyword>
<evidence type="ECO:0000256" key="18">
    <source>
        <dbReference type="ARBA" id="ARBA00049108"/>
    </source>
</evidence>
<dbReference type="InterPro" id="IPR002347">
    <property type="entry name" value="SDR_fam"/>
</dbReference>
<name>A0ABW1YJX7_9GAMM</name>
<sequence length="297" mass="31780">MSYQSQLRPGSFEGRTLVVTGGGSGIGRCIAHELASLGAHVVLVGRSREKLETTSAEIRTDGGDCSWFSLDIRNEEQVQEAVAGILRTREVIHGLVNNAGGQYPSPLEQISGKGFEAVVRSNLLGGFLVAREIFVQSMKGRGGCIVNITADNSGGMPMMGHSGAARAGMENLTETAAVEWAARGVRVNAVAPGYILSSGFDTYDPQFLRQLLPGFRDSIPLHRLGEEAEISGAVCFLLSDAASYITGQTLRIDGGSSLKHHSPLWRPAAEAGGKRFNGFHRSRRPQVVEEMEAEGKL</sequence>
<evidence type="ECO:0000256" key="14">
    <source>
        <dbReference type="ARBA" id="ARBA00038849"/>
    </source>
</evidence>
<dbReference type="SMART" id="SM00822">
    <property type="entry name" value="PKS_KR"/>
    <property type="match status" value="1"/>
</dbReference>
<dbReference type="GO" id="GO:0016491">
    <property type="term" value="F:oxidoreductase activity"/>
    <property type="evidence" value="ECO:0007669"/>
    <property type="project" value="UniProtKB-KW"/>
</dbReference>
<dbReference type="EMBL" id="JBHSVR010000001">
    <property type="protein sequence ID" value="MFC6631912.1"/>
    <property type="molecule type" value="Genomic_DNA"/>
</dbReference>
<dbReference type="Gene3D" id="3.40.50.720">
    <property type="entry name" value="NAD(P)-binding Rossmann-like Domain"/>
    <property type="match status" value="1"/>
</dbReference>
<keyword evidence="24" id="KW-1185">Reference proteome</keyword>
<keyword evidence="7" id="KW-0521">NADP</keyword>
<keyword evidence="11" id="KW-0275">Fatty acid biosynthesis</keyword>
<evidence type="ECO:0000256" key="7">
    <source>
        <dbReference type="ARBA" id="ARBA00022857"/>
    </source>
</evidence>
<dbReference type="Proteomes" id="UP001596425">
    <property type="component" value="Unassembled WGS sequence"/>
</dbReference>
<keyword evidence="4" id="KW-0444">Lipid biosynthesis</keyword>
<comment type="similarity">
    <text evidence="3">Belongs to the short-chain dehydrogenases/reductases (SDR) family.</text>
</comment>
<protein>
    <recommendedName>
        <fullName evidence="15">Peroxisomal trans-2-enoyl-CoA reductase</fullName>
        <ecNumber evidence="14">1.3.1.38</ecNumber>
    </recommendedName>
</protein>
<dbReference type="PRINTS" id="PR00081">
    <property type="entry name" value="GDHRDH"/>
</dbReference>
<comment type="catalytic activity">
    <reaction evidence="21">
        <text>(2E)-octenoyl-CoA + NADPH + H(+) = octanoyl-CoA + NADP(+)</text>
        <dbReference type="Rhea" id="RHEA:44952"/>
        <dbReference type="ChEBI" id="CHEBI:15378"/>
        <dbReference type="ChEBI" id="CHEBI:57386"/>
        <dbReference type="ChEBI" id="CHEBI:57783"/>
        <dbReference type="ChEBI" id="CHEBI:58349"/>
        <dbReference type="ChEBI" id="CHEBI:62242"/>
    </reaction>
    <physiologicalReaction direction="left-to-right" evidence="21">
        <dbReference type="Rhea" id="RHEA:44953"/>
    </physiologicalReaction>
</comment>
<evidence type="ECO:0000256" key="2">
    <source>
        <dbReference type="ARBA" id="ARBA00005189"/>
    </source>
</evidence>
<evidence type="ECO:0000256" key="11">
    <source>
        <dbReference type="ARBA" id="ARBA00023160"/>
    </source>
</evidence>
<comment type="catalytic activity">
    <reaction evidence="19">
        <text>a (2E)-enoyl-CoA + NADPH + H(+) = a 2,3-saturated acyl-CoA + NADP(+)</text>
        <dbReference type="Rhea" id="RHEA:33763"/>
        <dbReference type="ChEBI" id="CHEBI:15378"/>
        <dbReference type="ChEBI" id="CHEBI:57783"/>
        <dbReference type="ChEBI" id="CHEBI:58349"/>
        <dbReference type="ChEBI" id="CHEBI:58856"/>
        <dbReference type="ChEBI" id="CHEBI:65111"/>
        <dbReference type="EC" id="1.3.1.38"/>
    </reaction>
    <physiologicalReaction direction="left-to-right" evidence="19">
        <dbReference type="Rhea" id="RHEA:33764"/>
    </physiologicalReaction>
</comment>
<evidence type="ECO:0000256" key="17">
    <source>
        <dbReference type="ARBA" id="ARBA00048686"/>
    </source>
</evidence>
<feature type="domain" description="Ketoreductase" evidence="22">
    <location>
        <begin position="15"/>
        <end position="198"/>
    </location>
</feature>
<comment type="catalytic activity">
    <reaction evidence="18">
        <text>(2E)-hexenoyl-CoA + NADPH + H(+) = hexanoyl-CoA + NADP(+)</text>
        <dbReference type="Rhea" id="RHEA:44956"/>
        <dbReference type="ChEBI" id="CHEBI:15378"/>
        <dbReference type="ChEBI" id="CHEBI:57783"/>
        <dbReference type="ChEBI" id="CHEBI:58349"/>
        <dbReference type="ChEBI" id="CHEBI:62077"/>
        <dbReference type="ChEBI" id="CHEBI:62620"/>
    </reaction>
    <physiologicalReaction direction="left-to-right" evidence="18">
        <dbReference type="Rhea" id="RHEA:44957"/>
    </physiologicalReaction>
</comment>
<comment type="function">
    <text evidence="12">Participates in chain elongation of fatty acids. Catalyzes the reduction of trans-2-enoyl-CoAs of varying chain lengths from 6:1 to 16:1, having maximum activity with 10:1 CoA. Has no 2,4-dienoyl-CoA reductase activity.</text>
</comment>
<gene>
    <name evidence="23" type="ORF">ACFQBM_01395</name>
</gene>
<proteinExistence type="inferred from homology"/>
<dbReference type="Pfam" id="PF13561">
    <property type="entry name" value="adh_short_C2"/>
    <property type="match status" value="1"/>
</dbReference>
<evidence type="ECO:0000313" key="23">
    <source>
        <dbReference type="EMBL" id="MFC6631912.1"/>
    </source>
</evidence>
<keyword evidence="6" id="KW-0276">Fatty acid metabolism</keyword>
<dbReference type="RefSeq" id="WP_193194914.1">
    <property type="nucleotide sequence ID" value="NZ_JACZFR010000069.1"/>
</dbReference>
<evidence type="ECO:0000256" key="16">
    <source>
        <dbReference type="ARBA" id="ARBA00047570"/>
    </source>
</evidence>
<dbReference type="SUPFAM" id="SSF51735">
    <property type="entry name" value="NAD(P)-binding Rossmann-fold domains"/>
    <property type="match status" value="1"/>
</dbReference>
<comment type="catalytic activity">
    <reaction evidence="17">
        <text>(2E)-tetradecenoyl-CoA + NADPH + H(+) = tetradecanoyl-CoA + NADP(+)</text>
        <dbReference type="Rhea" id="RHEA:44968"/>
        <dbReference type="ChEBI" id="CHEBI:15378"/>
        <dbReference type="ChEBI" id="CHEBI:57385"/>
        <dbReference type="ChEBI" id="CHEBI:57783"/>
        <dbReference type="ChEBI" id="CHEBI:58349"/>
        <dbReference type="ChEBI" id="CHEBI:61405"/>
    </reaction>
    <physiologicalReaction direction="left-to-right" evidence="17">
        <dbReference type="Rhea" id="RHEA:44969"/>
    </physiologicalReaction>
</comment>
<comment type="subcellular location">
    <subcellularLocation>
        <location evidence="1">Peroxisome</location>
    </subcellularLocation>
</comment>
<dbReference type="PANTHER" id="PTHR24317:SF7">
    <property type="entry name" value="PEROXISOMAL TRANS-2-ENOYL-COA REDUCTASE"/>
    <property type="match status" value="1"/>
</dbReference>
<organism evidence="23 24">
    <name type="scientific">Microbulbifer taiwanensis</name>
    <dbReference type="NCBI Taxonomy" id="986746"/>
    <lineage>
        <taxon>Bacteria</taxon>
        <taxon>Pseudomonadati</taxon>
        <taxon>Pseudomonadota</taxon>
        <taxon>Gammaproteobacteria</taxon>
        <taxon>Cellvibrionales</taxon>
        <taxon>Microbulbiferaceae</taxon>
        <taxon>Microbulbifer</taxon>
    </lineage>
</organism>
<evidence type="ECO:0000256" key="8">
    <source>
        <dbReference type="ARBA" id="ARBA00023002"/>
    </source>
</evidence>
<dbReference type="EC" id="1.3.1.38" evidence="14"/>
<dbReference type="CDD" id="cd05369">
    <property type="entry name" value="TER_DECR_SDR_a"/>
    <property type="match status" value="1"/>
</dbReference>
<evidence type="ECO:0000256" key="1">
    <source>
        <dbReference type="ARBA" id="ARBA00004275"/>
    </source>
</evidence>
<keyword evidence="10" id="KW-0576">Peroxisome</keyword>
<evidence type="ECO:0000256" key="10">
    <source>
        <dbReference type="ARBA" id="ARBA00023140"/>
    </source>
</evidence>